<accession>A0A419SB97</accession>
<dbReference type="OrthoDB" id="9805360at2"/>
<dbReference type="PANTHER" id="PTHR42831">
    <property type="entry name" value="FE-S PROTEIN MATURATION AUXILIARY FACTOR YITW"/>
    <property type="match status" value="1"/>
</dbReference>
<dbReference type="InterPro" id="IPR052339">
    <property type="entry name" value="Fe-S_Maturation_MIP18"/>
</dbReference>
<dbReference type="EMBL" id="MBTA01000001">
    <property type="protein sequence ID" value="RKD20067.1"/>
    <property type="molecule type" value="Genomic_DNA"/>
</dbReference>
<evidence type="ECO:0000313" key="2">
    <source>
        <dbReference type="EMBL" id="RKD20067.1"/>
    </source>
</evidence>
<keyword evidence="3" id="KW-1185">Reference proteome</keyword>
<dbReference type="SUPFAM" id="SSF117916">
    <property type="entry name" value="Fe-S cluster assembly (FSCA) domain-like"/>
    <property type="match status" value="1"/>
</dbReference>
<dbReference type="RefSeq" id="WP_120179984.1">
    <property type="nucleotide sequence ID" value="NZ_CBINCU010000001.1"/>
</dbReference>
<feature type="domain" description="MIP18 family-like" evidence="1">
    <location>
        <begin position="18"/>
        <end position="85"/>
    </location>
</feature>
<dbReference type="Pfam" id="PF01883">
    <property type="entry name" value="FeS_assembly_P"/>
    <property type="match status" value="1"/>
</dbReference>
<dbReference type="Gene3D" id="3.30.300.130">
    <property type="entry name" value="Fe-S cluster assembly (FSCA)"/>
    <property type="match status" value="1"/>
</dbReference>
<comment type="caution">
    <text evidence="2">The sequence shown here is derived from an EMBL/GenBank/DDBJ whole genome shotgun (WGS) entry which is preliminary data.</text>
</comment>
<reference evidence="2 3" key="1">
    <citation type="submission" date="2016-07" db="EMBL/GenBank/DDBJ databases">
        <title>Genome of Pelobium manganitolerans.</title>
        <authorList>
            <person name="Wu S."/>
            <person name="Wang G."/>
        </authorList>
    </citation>
    <scope>NUCLEOTIDE SEQUENCE [LARGE SCALE GENOMIC DNA]</scope>
    <source>
        <strain evidence="2 3">YS-25</strain>
    </source>
</reference>
<name>A0A419SB97_9SPHI</name>
<protein>
    <submittedName>
        <fullName evidence="2">FeS assembly SUF system protein SufT</fullName>
    </submittedName>
</protein>
<sequence length="107" mass="12009">MNVATNNELKSTIALTGLYHVMDPEIGLNIVDLGLVYEIRFNEPFKEITVVMTLTTQFCPMGESIVDATKQAMQQSFPDYSTEVELVFEPAWSPDKISEEGNKYLNG</sequence>
<dbReference type="InterPro" id="IPR002744">
    <property type="entry name" value="MIP18-like"/>
</dbReference>
<organism evidence="2 3">
    <name type="scientific">Pelobium manganitolerans</name>
    <dbReference type="NCBI Taxonomy" id="1842495"/>
    <lineage>
        <taxon>Bacteria</taxon>
        <taxon>Pseudomonadati</taxon>
        <taxon>Bacteroidota</taxon>
        <taxon>Sphingobacteriia</taxon>
        <taxon>Sphingobacteriales</taxon>
        <taxon>Sphingobacteriaceae</taxon>
        <taxon>Pelobium</taxon>
    </lineage>
</organism>
<evidence type="ECO:0000259" key="1">
    <source>
        <dbReference type="Pfam" id="PF01883"/>
    </source>
</evidence>
<proteinExistence type="predicted"/>
<gene>
    <name evidence="2" type="ORF">BCY91_00100</name>
</gene>
<evidence type="ECO:0000313" key="3">
    <source>
        <dbReference type="Proteomes" id="UP000283433"/>
    </source>
</evidence>
<dbReference type="InterPro" id="IPR034904">
    <property type="entry name" value="FSCA_dom_sf"/>
</dbReference>
<dbReference type="PANTHER" id="PTHR42831:SF1">
    <property type="entry name" value="FE-S PROTEIN MATURATION AUXILIARY FACTOR YITW"/>
    <property type="match status" value="1"/>
</dbReference>
<dbReference type="AlphaFoldDB" id="A0A419SB97"/>
<dbReference type="Proteomes" id="UP000283433">
    <property type="component" value="Unassembled WGS sequence"/>
</dbReference>